<reference evidence="8" key="1">
    <citation type="submission" date="2021-07" db="EMBL/GenBank/DDBJ databases">
        <authorList>
            <person name="Catto M.A."/>
            <person name="Jacobson A."/>
            <person name="Kennedy G."/>
            <person name="Labadie P."/>
            <person name="Hunt B.G."/>
            <person name="Srinivasan R."/>
        </authorList>
    </citation>
    <scope>NUCLEOTIDE SEQUENCE</scope>
    <source>
        <strain evidence="8">PL_HMW_Pooled</strain>
        <tissue evidence="8">Head</tissue>
    </source>
</reference>
<feature type="compositionally biased region" description="Basic and acidic residues" evidence="7">
    <location>
        <begin position="623"/>
        <end position="634"/>
    </location>
</feature>
<feature type="compositionally biased region" description="Polar residues" evidence="7">
    <location>
        <begin position="84"/>
        <end position="104"/>
    </location>
</feature>
<feature type="compositionally biased region" description="Polar residues" evidence="7">
    <location>
        <begin position="901"/>
        <end position="922"/>
    </location>
</feature>
<feature type="region of interest" description="Disordered" evidence="7">
    <location>
        <begin position="620"/>
        <end position="651"/>
    </location>
</feature>
<feature type="compositionally biased region" description="Polar residues" evidence="7">
    <location>
        <begin position="298"/>
        <end position="308"/>
    </location>
</feature>
<feature type="compositionally biased region" description="Polar residues" evidence="7">
    <location>
        <begin position="1890"/>
        <end position="1907"/>
    </location>
</feature>
<feature type="compositionally biased region" description="Basic and acidic residues" evidence="7">
    <location>
        <begin position="1349"/>
        <end position="1364"/>
    </location>
</feature>
<feature type="region of interest" description="Disordered" evidence="7">
    <location>
        <begin position="298"/>
        <end position="340"/>
    </location>
</feature>
<protein>
    <recommendedName>
        <fullName evidence="4">Large ribosomal subunit protein uL22</fullName>
    </recommendedName>
    <alternativeName>
        <fullName evidence="5">60S ribosomal protein L17</fullName>
    </alternativeName>
</protein>
<feature type="compositionally biased region" description="Basic residues" evidence="7">
    <location>
        <begin position="43"/>
        <end position="52"/>
    </location>
</feature>
<dbReference type="InterPro" id="IPR005721">
    <property type="entry name" value="Ribosomal_uL22_euk/arc"/>
</dbReference>
<feature type="region of interest" description="Disordered" evidence="7">
    <location>
        <begin position="414"/>
        <end position="433"/>
    </location>
</feature>
<feature type="compositionally biased region" description="Polar residues" evidence="7">
    <location>
        <begin position="1915"/>
        <end position="1930"/>
    </location>
</feature>
<comment type="caution">
    <text evidence="8">The sequence shown here is derived from an EMBL/GenBank/DDBJ whole genome shotgun (WGS) entry which is preliminary data.</text>
</comment>
<feature type="region of interest" description="Disordered" evidence="7">
    <location>
        <begin position="253"/>
        <end position="282"/>
    </location>
</feature>
<evidence type="ECO:0000256" key="6">
    <source>
        <dbReference type="RuleBase" id="RU004005"/>
    </source>
</evidence>
<feature type="region of interest" description="Disordered" evidence="7">
    <location>
        <begin position="1890"/>
        <end position="1950"/>
    </location>
</feature>
<feature type="compositionally biased region" description="Polar residues" evidence="7">
    <location>
        <begin position="1321"/>
        <end position="1348"/>
    </location>
</feature>
<name>A0AAE1GXK6_9NEOP</name>
<feature type="compositionally biased region" description="Polar residues" evidence="7">
    <location>
        <begin position="740"/>
        <end position="751"/>
    </location>
</feature>
<evidence type="ECO:0000256" key="2">
    <source>
        <dbReference type="ARBA" id="ARBA00022980"/>
    </source>
</evidence>
<feature type="region of interest" description="Disordered" evidence="7">
    <location>
        <begin position="721"/>
        <end position="751"/>
    </location>
</feature>
<dbReference type="PANTHER" id="PTHR11593">
    <property type="entry name" value="60S RIBOSOMAL PROTEIN L17"/>
    <property type="match status" value="1"/>
</dbReference>
<organism evidence="8 9">
    <name type="scientific">Frankliniella fusca</name>
    <dbReference type="NCBI Taxonomy" id="407009"/>
    <lineage>
        <taxon>Eukaryota</taxon>
        <taxon>Metazoa</taxon>
        <taxon>Ecdysozoa</taxon>
        <taxon>Arthropoda</taxon>
        <taxon>Hexapoda</taxon>
        <taxon>Insecta</taxon>
        <taxon>Pterygota</taxon>
        <taxon>Neoptera</taxon>
        <taxon>Paraneoptera</taxon>
        <taxon>Thysanoptera</taxon>
        <taxon>Terebrantia</taxon>
        <taxon>Thripoidea</taxon>
        <taxon>Thripidae</taxon>
        <taxon>Frankliniella</taxon>
    </lineage>
</organism>
<proteinExistence type="inferred from homology"/>
<keyword evidence="2 6" id="KW-0689">Ribosomal protein</keyword>
<feature type="region of interest" description="Disordered" evidence="7">
    <location>
        <begin position="442"/>
        <end position="605"/>
    </location>
</feature>
<dbReference type="InterPro" id="IPR001063">
    <property type="entry name" value="Ribosomal_uL22"/>
</dbReference>
<dbReference type="InterPro" id="IPR036394">
    <property type="entry name" value="Ribosomal_uL22_sf"/>
</dbReference>
<dbReference type="Proteomes" id="UP001219518">
    <property type="component" value="Unassembled WGS sequence"/>
</dbReference>
<evidence type="ECO:0000256" key="4">
    <source>
        <dbReference type="ARBA" id="ARBA00035207"/>
    </source>
</evidence>
<feature type="compositionally biased region" description="Basic and acidic residues" evidence="7">
    <location>
        <begin position="517"/>
        <end position="527"/>
    </location>
</feature>
<keyword evidence="9" id="KW-1185">Reference proteome</keyword>
<feature type="compositionally biased region" description="Basic and acidic residues" evidence="7">
    <location>
        <begin position="931"/>
        <end position="942"/>
    </location>
</feature>
<gene>
    <name evidence="8" type="ORF">KUF71_020405</name>
</gene>
<dbReference type="PROSITE" id="PS00464">
    <property type="entry name" value="RIBOSOMAL_L22"/>
    <property type="match status" value="1"/>
</dbReference>
<feature type="compositionally biased region" description="Polar residues" evidence="7">
    <location>
        <begin position="28"/>
        <end position="37"/>
    </location>
</feature>
<feature type="region of interest" description="Disordered" evidence="7">
    <location>
        <begin position="167"/>
        <end position="207"/>
    </location>
</feature>
<dbReference type="SUPFAM" id="SSF54843">
    <property type="entry name" value="Ribosomal protein L22"/>
    <property type="match status" value="1"/>
</dbReference>
<reference evidence="8" key="2">
    <citation type="journal article" date="2023" name="BMC Genomics">
        <title>Pest status, molecular evolution, and epigenetic factors derived from the genome assembly of Frankliniella fusca, a thysanopteran phytovirus vector.</title>
        <authorList>
            <person name="Catto M.A."/>
            <person name="Labadie P.E."/>
            <person name="Jacobson A.L."/>
            <person name="Kennedy G.G."/>
            <person name="Srinivasan R."/>
            <person name="Hunt B.G."/>
        </authorList>
    </citation>
    <scope>NUCLEOTIDE SEQUENCE</scope>
    <source>
        <strain evidence="8">PL_HMW_Pooled</strain>
    </source>
</reference>
<dbReference type="PANTHER" id="PTHR11593:SF10">
    <property type="entry name" value="60S RIBOSOMAL PROTEIN L17"/>
    <property type="match status" value="1"/>
</dbReference>
<dbReference type="Pfam" id="PF00237">
    <property type="entry name" value="Ribosomal_L22"/>
    <property type="match status" value="1"/>
</dbReference>
<dbReference type="EMBL" id="JAHWGI010000180">
    <property type="protein sequence ID" value="KAK3910591.1"/>
    <property type="molecule type" value="Genomic_DNA"/>
</dbReference>
<feature type="compositionally biased region" description="Basic residues" evidence="7">
    <location>
        <begin position="185"/>
        <end position="194"/>
    </location>
</feature>
<feature type="compositionally biased region" description="Polar residues" evidence="7">
    <location>
        <begin position="53"/>
        <end position="63"/>
    </location>
</feature>
<evidence type="ECO:0000256" key="1">
    <source>
        <dbReference type="ARBA" id="ARBA00009451"/>
    </source>
</evidence>
<feature type="region of interest" description="Disordered" evidence="7">
    <location>
        <begin position="888"/>
        <end position="956"/>
    </location>
</feature>
<feature type="region of interest" description="Disordered" evidence="7">
    <location>
        <begin position="28"/>
        <end position="140"/>
    </location>
</feature>
<evidence type="ECO:0000256" key="7">
    <source>
        <dbReference type="SAM" id="MobiDB-lite"/>
    </source>
</evidence>
<dbReference type="FunFam" id="3.90.470.10:FF:000003">
    <property type="entry name" value="60S ribosomal protein L17"/>
    <property type="match status" value="1"/>
</dbReference>
<keyword evidence="3 6" id="KW-0687">Ribonucleoprotein</keyword>
<feature type="compositionally biased region" description="Basic residues" evidence="7">
    <location>
        <begin position="549"/>
        <end position="558"/>
    </location>
</feature>
<dbReference type="InterPro" id="IPR057265">
    <property type="entry name" value="Ribosomal_uL22_arc-type"/>
</dbReference>
<feature type="region of interest" description="Disordered" evidence="7">
    <location>
        <begin position="1321"/>
        <end position="1388"/>
    </location>
</feature>
<comment type="similarity">
    <text evidence="1 6">Belongs to the universal ribosomal protein uL22 family.</text>
</comment>
<dbReference type="HAMAP" id="MF_01331_A">
    <property type="entry name" value="Ribosomal_uL22_A"/>
    <property type="match status" value="1"/>
</dbReference>
<feature type="compositionally biased region" description="Basic and acidic residues" evidence="7">
    <location>
        <begin position="265"/>
        <end position="282"/>
    </location>
</feature>
<dbReference type="GO" id="GO:0002181">
    <property type="term" value="P:cytoplasmic translation"/>
    <property type="evidence" value="ECO:0007669"/>
    <property type="project" value="TreeGrafter"/>
</dbReference>
<dbReference type="GO" id="GO:0022625">
    <property type="term" value="C:cytosolic large ribosomal subunit"/>
    <property type="evidence" value="ECO:0007669"/>
    <property type="project" value="TreeGrafter"/>
</dbReference>
<dbReference type="GO" id="GO:0003735">
    <property type="term" value="F:structural constituent of ribosome"/>
    <property type="evidence" value="ECO:0007669"/>
    <property type="project" value="InterPro"/>
</dbReference>
<evidence type="ECO:0000313" key="8">
    <source>
        <dbReference type="EMBL" id="KAK3910591.1"/>
    </source>
</evidence>
<feature type="compositionally biased region" description="Basic and acidic residues" evidence="7">
    <location>
        <begin position="2177"/>
        <end position="2186"/>
    </location>
</feature>
<dbReference type="NCBIfam" id="TIGR01038">
    <property type="entry name" value="uL22_arch_euk"/>
    <property type="match status" value="1"/>
</dbReference>
<sequence>MSADNSDLDAELAKLTSRFGKEKLIKSLLQSQRSETLTEPAAVKRRKNKAPSKKNSSQSTAQESLGPFLSEDERFIQKIEAGPSSPTSPSTIEDSSECSDSILQHLTAIKSKDETAPVVKKMKTSRSRKSTDKDTSPIRGIVQKIEAGPSSAVSTFLIEDSCERSDSILQDQTATKSKDEAVSVFKKKKTSRSRKSTDKDKGLSTGMIQQIEAVPSCAVSTSTIEDSSECSDSYWLDQTAIKSKDLALPVLKKMKTSIPRKSTKKDKGPSKTKDCLKPHLSKDKLTVSNTEVSNLVTSNEIPNVTPATVQRRRCSSPLHSLSPGKKRKEDEEDESNAKIEKGNFNFSCSVKLVRMSVKDIFKSKPPSEKYKPMPKSVRENYDKLKLNKMKPPEPKESEVAAGDSDPKLKILVKASKEHKEPGMSAGASDTKTKTCMKAAISKESNEQEMATGASHTKVKIPKRVVIPKEHKEPEMSAGASGTKIKIPMKAAVPKEPKEPEMAAGGSHTKFKIPKKATIPEKPQEPEKAAGAVDIKSKIQGTTSLEHNRPGKKSKVPVRKQHEVQMSVKNQPEVQPEASERRQHDVLTVGRMENENEVPSKASAIKGHQIVAKESFPQALANEKTTEETSADKHNFLLPSVPLRKPPKVKPQSYMGSLLSDGFSHYHDFKVDKAKIDPLEQYQLEDQDLDYEEDPAENDDAISIFAESIFPIEESEEDLLQKVKHDDSDDDSSVASFGSSRNTSDSESDETQNFWTAKEQENSEVLVQHVDDNVSASHKEPVLGVPVENYHKSNQMSGFVDYLCNQDLNTKASNEVPLISDKPSHKKTICDDRRENMKGVSRSICANTVSNDQSGDQSFKKNIFGRDEETQQQTDLGIGSSFAGITSLNQSKDSGNADFPNACQNKPSFSKGVQNPQCQTENRPLQALPRRIQTEKSQTERASSKHQVPLNPRQPLLPTPVPNMPMELINYPSADSSSVFSFPILSSTRCSADTMSNHEGKDKMMVDHHMLGKTDTDLRTIGATNFRISSQVPSIGPEVEEFLRPFCLKFLSSGMCSVDNCTQSHKLPDIRLLVNLRDRSLMRKIFDSMISKYDFWMENKLPGEVQELGNENNRNLLLAISTHLWKKLTSKEISKDYSYLWKNVADALSACGLSPNKVLKQILNSMEKESTTTIYYALDNMFEVLFDDYIKDQDLIGDSLKALNLANYQLPEKVLKEFLKAVLKFKSVDMPVCQYLLTMPEKWRPRKLVEHDIFHLIIKLASKLHSESPKTCSDLMKHFDISLQSLNISRSCPDSSSPKMRGGKSTHRFSLQHIDLNIESQGLGSDISSSKRVTPEESTVSSENSTKNCSTREEEVTSSTEEVKTEVQTSDLALTKTQPKEEAHQSKPAFTDKISIKVDSTKRVCSMLTQNPNSVDTDKVKKTAPRRVGKSDDLVRAVKSGMMGTAAKILLAGQPSDRLDIKIYEELKNFSAVKRCDMYSKLFEPIKRSWSLNRNHSSSKAAMIRIGLLLVNDLISERFWQKAEEVLSRIAPLMDVMSEVEIESISTSTLMLMKVQVNIHNNSERKKDLLVEAFREFMQCELFRKEGEWLIPNLEEDVGRRDEVANDLLEKCMECKELVDNAETLFKEMLKFRESYRTFDVASKFYDKILRALLKARKVPAAFRLFGWAHDSQQLTPNVSTCRALCFAVTTLDENDQRCFSPLIVLLMEQAPYKDALFRQTGLYTITLPSIWFCCEVRCIMRYVLNAHVSNLQEIPEIVINIQETSVPEDDLHGVKVVDASSSAMMMRVVEALQPFKLFSPTEQWKDNSITLDAELVKKYVANQRRNVRTNQETASKCLSSRGQHILGARPGSHMPRPEGRGAQRLMSERGEHHEGYGYQQVSRFQTWQQSAFGQMQSPQLTSPTMSGNPPEEARWQQTTSHPSSYLQQSRQEQEARRPQPTNPPPSYLHLPIQDQEARRPQPTNPPPSYLHLPIQDQEANWSQNTPPPQLYPPYQPTYPHPPSYNLRNSFPPHGSYQVNMGRYSHEPEVVLKSCKARGSNLRVHFKNTREAAKTIRKMSLRRAVKYLKNVTEKKECVPFRRFNGGVGRCAQAKAWKTTQGRWPKKSAEFLIQLLKNAESNADYRGLDVDRLVIEHIQVNRAPCLRRRTYRAHGRINPYMSSPCHIEVILTEKEDVVSKATDDEPAKKKVSKKKLAKQKEKMMRE</sequence>
<dbReference type="CDD" id="cd00336">
    <property type="entry name" value="Ribosomal_L22"/>
    <property type="match status" value="1"/>
</dbReference>
<evidence type="ECO:0000256" key="3">
    <source>
        <dbReference type="ARBA" id="ARBA00023274"/>
    </source>
</evidence>
<feature type="region of interest" description="Disordered" evidence="7">
    <location>
        <begin position="386"/>
        <end position="407"/>
    </location>
</feature>
<dbReference type="InterPro" id="IPR018260">
    <property type="entry name" value="Ribosomal_uL22_CS"/>
</dbReference>
<evidence type="ECO:0000256" key="5">
    <source>
        <dbReference type="ARBA" id="ARBA00035325"/>
    </source>
</evidence>
<accession>A0AAE1GXK6</accession>
<dbReference type="Gene3D" id="3.90.470.10">
    <property type="entry name" value="Ribosomal protein L22/L17"/>
    <property type="match status" value="1"/>
</dbReference>
<feature type="region of interest" description="Disordered" evidence="7">
    <location>
        <begin position="2177"/>
        <end position="2204"/>
    </location>
</feature>
<evidence type="ECO:0000313" key="9">
    <source>
        <dbReference type="Proteomes" id="UP001219518"/>
    </source>
</evidence>